<keyword evidence="3" id="KW-1185">Reference proteome</keyword>
<dbReference type="EMBL" id="RKRE01000002">
    <property type="protein sequence ID" value="RPF47122.1"/>
    <property type="molecule type" value="Genomic_DNA"/>
</dbReference>
<evidence type="ECO:0000256" key="1">
    <source>
        <dbReference type="SAM" id="Phobius"/>
    </source>
</evidence>
<name>A0A3N5BGD0_9THEO</name>
<sequence>MADMQEKKPVGKFLLWGVLSLGLYTVLFLKGEEIQRYFMAGGVFKAALLTVVAILFSLVHGNFTGFFWDVVGIKAKKH</sequence>
<keyword evidence="1" id="KW-1133">Transmembrane helix</keyword>
<evidence type="ECO:0000313" key="3">
    <source>
        <dbReference type="Proteomes" id="UP000282654"/>
    </source>
</evidence>
<gene>
    <name evidence="2" type="ORF">EDD75_1397</name>
</gene>
<dbReference type="Proteomes" id="UP000282654">
    <property type="component" value="Unassembled WGS sequence"/>
</dbReference>
<accession>A0A3N5BGD0</accession>
<dbReference type="AlphaFoldDB" id="A0A3N5BGD0"/>
<proteinExistence type="predicted"/>
<organism evidence="2 3">
    <name type="scientific">Thermodesulfitimonas autotrophica</name>
    <dbReference type="NCBI Taxonomy" id="1894989"/>
    <lineage>
        <taxon>Bacteria</taxon>
        <taxon>Bacillati</taxon>
        <taxon>Bacillota</taxon>
        <taxon>Clostridia</taxon>
        <taxon>Thermoanaerobacterales</taxon>
        <taxon>Thermoanaerobacteraceae</taxon>
        <taxon>Thermodesulfitimonas</taxon>
    </lineage>
</organism>
<keyword evidence="1" id="KW-0472">Membrane</keyword>
<dbReference type="OrthoDB" id="1683771at2"/>
<keyword evidence="1" id="KW-0812">Transmembrane</keyword>
<comment type="caution">
    <text evidence="2">The sequence shown here is derived from an EMBL/GenBank/DDBJ whole genome shotgun (WGS) entry which is preliminary data.</text>
</comment>
<feature type="transmembrane region" description="Helical" evidence="1">
    <location>
        <begin position="13"/>
        <end position="30"/>
    </location>
</feature>
<evidence type="ECO:0000313" key="2">
    <source>
        <dbReference type="EMBL" id="RPF47122.1"/>
    </source>
</evidence>
<dbReference type="RefSeq" id="WP_123929971.1">
    <property type="nucleotide sequence ID" value="NZ_RKRE01000002.1"/>
</dbReference>
<feature type="transmembrane region" description="Helical" evidence="1">
    <location>
        <begin position="37"/>
        <end position="59"/>
    </location>
</feature>
<reference evidence="2 3" key="1">
    <citation type="submission" date="2018-11" db="EMBL/GenBank/DDBJ databases">
        <title>Genomic Encyclopedia of Type Strains, Phase IV (KMG-IV): sequencing the most valuable type-strain genomes for metagenomic binning, comparative biology and taxonomic classification.</title>
        <authorList>
            <person name="Goeker M."/>
        </authorList>
    </citation>
    <scope>NUCLEOTIDE SEQUENCE [LARGE SCALE GENOMIC DNA]</scope>
    <source>
        <strain evidence="2 3">DSM 102936</strain>
    </source>
</reference>
<protein>
    <submittedName>
        <fullName evidence="2">Uncharacterized protein</fullName>
    </submittedName>
</protein>